<dbReference type="AlphaFoldDB" id="D1QNT7"/>
<dbReference type="HOGENOM" id="CLU_2668040_0_0_10"/>
<reference evidence="1 2" key="1">
    <citation type="submission" date="2009-11" db="EMBL/GenBank/DDBJ databases">
        <authorList>
            <person name="Weinstock G."/>
            <person name="Sodergren E."/>
            <person name="Clifton S."/>
            <person name="Fulton L."/>
            <person name="Fulton B."/>
            <person name="Courtney L."/>
            <person name="Fronick C."/>
            <person name="Harrison M."/>
            <person name="Strong C."/>
            <person name="Farmer C."/>
            <person name="Delahaunty K."/>
            <person name="Markovic C."/>
            <person name="Hall O."/>
            <person name="Minx P."/>
            <person name="Tomlinson C."/>
            <person name="Mitreva M."/>
            <person name="Nelson J."/>
            <person name="Hou S."/>
            <person name="Wollam A."/>
            <person name="Pepin K.H."/>
            <person name="Johnson M."/>
            <person name="Bhonagiri V."/>
            <person name="Nash W.E."/>
            <person name="Warren W."/>
            <person name="Chinwalla A."/>
            <person name="Mardis E.R."/>
            <person name="Wilson R.K."/>
        </authorList>
    </citation>
    <scope>NUCLEOTIDE SEQUENCE [LARGE SCALE GENOMIC DNA]</scope>
    <source>
        <strain evidence="1 2">F0302</strain>
    </source>
</reference>
<name>D1QNT7_9BACT</name>
<comment type="caution">
    <text evidence="1">The sequence shown here is derived from an EMBL/GenBank/DDBJ whole genome shotgun (WGS) entry which is preliminary data.</text>
</comment>
<evidence type="ECO:0000313" key="2">
    <source>
        <dbReference type="Proteomes" id="UP000004079"/>
    </source>
</evidence>
<dbReference type="Proteomes" id="UP000004079">
    <property type="component" value="Unassembled WGS sequence"/>
</dbReference>
<protein>
    <submittedName>
        <fullName evidence="1">Uncharacterized protein</fullName>
    </submittedName>
</protein>
<evidence type="ECO:0000313" key="1">
    <source>
        <dbReference type="EMBL" id="EFB33039.1"/>
    </source>
</evidence>
<proteinExistence type="predicted"/>
<dbReference type="EMBL" id="ACUZ02000005">
    <property type="protein sequence ID" value="EFB33039.1"/>
    <property type="molecule type" value="Genomic_DNA"/>
</dbReference>
<accession>D1QNT7</accession>
<gene>
    <name evidence="1" type="ORF">HMPREF0971_00588</name>
</gene>
<sequence>MISLLNSVDENKGFVLSESVYEVVSASQWRYKSTLISCVFIFREREKKKALSCRASYYINRYDAFVRESPYRRYR</sequence>
<organism evidence="1 2">
    <name type="scientific">Segatella oris F0302</name>
    <dbReference type="NCBI Taxonomy" id="649760"/>
    <lineage>
        <taxon>Bacteria</taxon>
        <taxon>Pseudomonadati</taxon>
        <taxon>Bacteroidota</taxon>
        <taxon>Bacteroidia</taxon>
        <taxon>Bacteroidales</taxon>
        <taxon>Prevotellaceae</taxon>
        <taxon>Segatella</taxon>
    </lineage>
</organism>